<evidence type="ECO:0000313" key="2">
    <source>
        <dbReference type="EMBL" id="KAF2634861.1"/>
    </source>
</evidence>
<feature type="compositionally biased region" description="Polar residues" evidence="1">
    <location>
        <begin position="735"/>
        <end position="752"/>
    </location>
</feature>
<accession>A0A6A6RK88</accession>
<dbReference type="AlphaFoldDB" id="A0A6A6RK88"/>
<feature type="compositionally biased region" description="Acidic residues" evidence="1">
    <location>
        <begin position="701"/>
        <end position="718"/>
    </location>
</feature>
<sequence length="978" mass="110150">MASTDELPWNTTRCNRLLRPLSSKLAKLRKELEQPQNSNSDRRSSANVFSLKASPRKAALFSKSAAPKPARLEKRNDPDWMPTSGPAGAGRKTYGGRGAKKATAAQRVGTVGGSTRPGEIAFTPLIARTGHFQESPQFSASPIRKYSNRGPLIARAEQIQELRKTMPANIGNLVKGLSEAYANLLKATTASGEKQWKGTRSLFSACLRKMPDYIELEEYFAKLDQEEDEEDLDMSQDIYNHLEAQFESHAGQGWRAFKQIVRAHGTSLLCDAFADQILSLETLRLLVSHCSHSDAWDEAEKLLWAYLPNLKPLSMPNTLEANLFSEQRSLYMWMAKDFVIRTGRHRFLYDLLEYMVSQELLPLEWLATECMRPVWDRLVRTIADGDYRSLDNAFHFLETTMFAGIGLPDESLFEEGEIDTVARHLKPSSRDEFRQALDTTFSSLFKVFSSIALVNRNREEASGDQIVQRVTWTLDSIVVGLLKREDIKDDLDLLGPLADNMQTFAERAVSIVFSSFLVHLEGCRLDATKVLLDVPTTIGAISWIASQYSSKHVDMSTALATLPEFASSAARGTGRIWKDDGYDQIQRLVHGMLSLSGVRLPHKLWTLKRLALESVMEFAYSTGEVQHMSYARKIEKTMRTNGHIVISHSPQKDASPSTSGGFRWEEGIGEWVACTPFAKQGAKNLPRRPMRPLELLPTPELSDDNTSDTEELLQETADDVSGMAIPDNNDDYAFPQSSPVKKGRQFSTSSLGKRSRPSSPIVLIPSKRVMLSPPDSPSVFYPELPEVSFDDEVRRSRRTRKEMNASVSTLRSRRSRSSLDRGLRNQQRKMYEEPEDINVDLEENGEDESDHNTSFSSSSSSIDQQPRPIQARRGRPPKRNNSIATQSRPDSPISLQSDVDEKPHPRQLRRARSTRSSLGTKSRQQSTDLDEDRDELSKTPRVKRRQSGRKVQGLKEWWKVDGGAIDVEDESEDELSFN</sequence>
<feature type="compositionally biased region" description="Acidic residues" evidence="1">
    <location>
        <begin position="966"/>
        <end position="978"/>
    </location>
</feature>
<reference evidence="2" key="1">
    <citation type="journal article" date="2020" name="Stud. Mycol.">
        <title>101 Dothideomycetes genomes: a test case for predicting lifestyles and emergence of pathogens.</title>
        <authorList>
            <person name="Haridas S."/>
            <person name="Albert R."/>
            <person name="Binder M."/>
            <person name="Bloem J."/>
            <person name="Labutti K."/>
            <person name="Salamov A."/>
            <person name="Andreopoulos B."/>
            <person name="Baker S."/>
            <person name="Barry K."/>
            <person name="Bills G."/>
            <person name="Bluhm B."/>
            <person name="Cannon C."/>
            <person name="Castanera R."/>
            <person name="Culley D."/>
            <person name="Daum C."/>
            <person name="Ezra D."/>
            <person name="Gonzalez J."/>
            <person name="Henrissat B."/>
            <person name="Kuo A."/>
            <person name="Liang C."/>
            <person name="Lipzen A."/>
            <person name="Lutzoni F."/>
            <person name="Magnuson J."/>
            <person name="Mondo S."/>
            <person name="Nolan M."/>
            <person name="Ohm R."/>
            <person name="Pangilinan J."/>
            <person name="Park H.-J."/>
            <person name="Ramirez L."/>
            <person name="Alfaro M."/>
            <person name="Sun H."/>
            <person name="Tritt A."/>
            <person name="Yoshinaga Y."/>
            <person name="Zwiers L.-H."/>
            <person name="Turgeon B."/>
            <person name="Goodwin S."/>
            <person name="Spatafora J."/>
            <person name="Crous P."/>
            <person name="Grigoriev I."/>
        </authorList>
    </citation>
    <scope>NUCLEOTIDE SEQUENCE</scope>
    <source>
        <strain evidence="2">CBS 473.64</strain>
    </source>
</reference>
<protein>
    <submittedName>
        <fullName evidence="2">Uncharacterized protein</fullName>
    </submittedName>
</protein>
<evidence type="ECO:0000313" key="3">
    <source>
        <dbReference type="Proteomes" id="UP000799753"/>
    </source>
</evidence>
<feature type="region of interest" description="Disordered" evidence="1">
    <location>
        <begin position="682"/>
        <end position="759"/>
    </location>
</feature>
<gene>
    <name evidence="2" type="ORF">P280DRAFT_474305</name>
</gene>
<name>A0A6A6RK88_9PLEO</name>
<evidence type="ECO:0000256" key="1">
    <source>
        <dbReference type="SAM" id="MobiDB-lite"/>
    </source>
</evidence>
<organism evidence="2 3">
    <name type="scientific">Massarina eburnea CBS 473.64</name>
    <dbReference type="NCBI Taxonomy" id="1395130"/>
    <lineage>
        <taxon>Eukaryota</taxon>
        <taxon>Fungi</taxon>
        <taxon>Dikarya</taxon>
        <taxon>Ascomycota</taxon>
        <taxon>Pezizomycotina</taxon>
        <taxon>Dothideomycetes</taxon>
        <taxon>Pleosporomycetidae</taxon>
        <taxon>Pleosporales</taxon>
        <taxon>Massarineae</taxon>
        <taxon>Massarinaceae</taxon>
        <taxon>Massarina</taxon>
    </lineage>
</organism>
<feature type="region of interest" description="Disordered" evidence="1">
    <location>
        <begin position="1"/>
        <end position="20"/>
    </location>
</feature>
<feature type="region of interest" description="Disordered" evidence="1">
    <location>
        <begin position="28"/>
        <end position="98"/>
    </location>
</feature>
<feature type="compositionally biased region" description="Polar residues" evidence="1">
    <location>
        <begin position="879"/>
        <end position="897"/>
    </location>
</feature>
<proteinExistence type="predicted"/>
<keyword evidence="3" id="KW-1185">Reference proteome</keyword>
<feature type="compositionally biased region" description="Polar residues" evidence="1">
    <location>
        <begin position="1"/>
        <end position="14"/>
    </location>
</feature>
<feature type="compositionally biased region" description="Acidic residues" evidence="1">
    <location>
        <begin position="833"/>
        <end position="849"/>
    </location>
</feature>
<dbReference type="Proteomes" id="UP000799753">
    <property type="component" value="Unassembled WGS sequence"/>
</dbReference>
<dbReference type="EMBL" id="MU006813">
    <property type="protein sequence ID" value="KAF2634861.1"/>
    <property type="molecule type" value="Genomic_DNA"/>
</dbReference>
<dbReference type="OrthoDB" id="4159838at2759"/>
<feature type="compositionally biased region" description="Polar residues" evidence="1">
    <location>
        <begin position="914"/>
        <end position="927"/>
    </location>
</feature>
<feature type="region of interest" description="Disordered" evidence="1">
    <location>
        <begin position="788"/>
        <end position="978"/>
    </location>
</feature>